<name>A0A0L8I8S5_OCTBM</name>
<gene>
    <name evidence="1" type="ORF">OCBIM_22028378mg</name>
</gene>
<reference evidence="1" key="1">
    <citation type="submission" date="2015-07" db="EMBL/GenBank/DDBJ databases">
        <title>MeaNS - Measles Nucleotide Surveillance Program.</title>
        <authorList>
            <person name="Tran T."/>
            <person name="Druce J."/>
        </authorList>
    </citation>
    <scope>NUCLEOTIDE SEQUENCE</scope>
    <source>
        <strain evidence="1">UCB-OBI-ISO-001</strain>
        <tissue evidence="1">Gonad</tissue>
    </source>
</reference>
<dbReference type="AlphaFoldDB" id="A0A0L8I8S5"/>
<proteinExistence type="predicted"/>
<dbReference type="EMBL" id="KQ416257">
    <property type="protein sequence ID" value="KOF97804.1"/>
    <property type="molecule type" value="Genomic_DNA"/>
</dbReference>
<sequence>MPKTCETFALCTKKVLLLTELHRNGFPHFKKEKFNITDSLYSGQPFSINSMRINWKYPRSSSMKICTNPQGNWPRR</sequence>
<organism evidence="1">
    <name type="scientific">Octopus bimaculoides</name>
    <name type="common">California two-spotted octopus</name>
    <dbReference type="NCBI Taxonomy" id="37653"/>
    <lineage>
        <taxon>Eukaryota</taxon>
        <taxon>Metazoa</taxon>
        <taxon>Spiralia</taxon>
        <taxon>Lophotrochozoa</taxon>
        <taxon>Mollusca</taxon>
        <taxon>Cephalopoda</taxon>
        <taxon>Coleoidea</taxon>
        <taxon>Octopodiformes</taxon>
        <taxon>Octopoda</taxon>
        <taxon>Incirrata</taxon>
        <taxon>Octopodidae</taxon>
        <taxon>Octopus</taxon>
    </lineage>
</organism>
<protein>
    <submittedName>
        <fullName evidence="1">Uncharacterized protein</fullName>
    </submittedName>
</protein>
<evidence type="ECO:0000313" key="1">
    <source>
        <dbReference type="EMBL" id="KOF97804.1"/>
    </source>
</evidence>
<accession>A0A0L8I8S5</accession>